<dbReference type="Proteomes" id="UP000094969">
    <property type="component" value="Chromosome"/>
</dbReference>
<keyword evidence="5 7" id="KW-1133">Transmembrane helix</keyword>
<feature type="transmembrane region" description="Helical" evidence="7">
    <location>
        <begin position="236"/>
        <end position="260"/>
    </location>
</feature>
<feature type="transmembrane region" description="Helical" evidence="7">
    <location>
        <begin position="174"/>
        <end position="193"/>
    </location>
</feature>
<evidence type="ECO:0000259" key="8">
    <source>
        <dbReference type="PROSITE" id="PS50928"/>
    </source>
</evidence>
<comment type="subcellular location">
    <subcellularLocation>
        <location evidence="1 7">Cell membrane</location>
        <topology evidence="1 7">Multi-pass membrane protein</topology>
    </subcellularLocation>
</comment>
<feature type="transmembrane region" description="Helical" evidence="7">
    <location>
        <begin position="150"/>
        <end position="168"/>
    </location>
</feature>
<dbReference type="STRING" id="1526658.BHK69_07265"/>
<evidence type="ECO:0000313" key="9">
    <source>
        <dbReference type="EMBL" id="AOO80292.1"/>
    </source>
</evidence>
<keyword evidence="6 7" id="KW-0472">Membrane</keyword>
<dbReference type="InterPro" id="IPR000515">
    <property type="entry name" value="MetI-like"/>
</dbReference>
<comment type="similarity">
    <text evidence="7">Belongs to the binding-protein-dependent transport system permease family.</text>
</comment>
<evidence type="ECO:0000256" key="6">
    <source>
        <dbReference type="ARBA" id="ARBA00023136"/>
    </source>
</evidence>
<evidence type="ECO:0000256" key="1">
    <source>
        <dbReference type="ARBA" id="ARBA00004651"/>
    </source>
</evidence>
<keyword evidence="4 7" id="KW-0812">Transmembrane</keyword>
<dbReference type="OrthoDB" id="9805855at2"/>
<dbReference type="Pfam" id="PF19300">
    <property type="entry name" value="BPD_transp_1_N"/>
    <property type="match status" value="1"/>
</dbReference>
<organism evidence="9 10">
    <name type="scientific">Bosea vaviloviae</name>
    <dbReference type="NCBI Taxonomy" id="1526658"/>
    <lineage>
        <taxon>Bacteria</taxon>
        <taxon>Pseudomonadati</taxon>
        <taxon>Pseudomonadota</taxon>
        <taxon>Alphaproteobacteria</taxon>
        <taxon>Hyphomicrobiales</taxon>
        <taxon>Boseaceae</taxon>
        <taxon>Bosea</taxon>
    </lineage>
</organism>
<keyword evidence="3" id="KW-1003">Cell membrane</keyword>
<dbReference type="EMBL" id="CP017147">
    <property type="protein sequence ID" value="AOO80292.1"/>
    <property type="molecule type" value="Genomic_DNA"/>
</dbReference>
<dbReference type="GO" id="GO:0055085">
    <property type="term" value="P:transmembrane transport"/>
    <property type="evidence" value="ECO:0007669"/>
    <property type="project" value="InterPro"/>
</dbReference>
<feature type="domain" description="ABC transmembrane type-1" evidence="8">
    <location>
        <begin position="100"/>
        <end position="297"/>
    </location>
</feature>
<accession>A0A1D7TYU0</accession>
<dbReference type="PANTHER" id="PTHR43163">
    <property type="entry name" value="DIPEPTIDE TRANSPORT SYSTEM PERMEASE PROTEIN DPPB-RELATED"/>
    <property type="match status" value="1"/>
</dbReference>
<dbReference type="CDD" id="cd06261">
    <property type="entry name" value="TM_PBP2"/>
    <property type="match status" value="1"/>
</dbReference>
<dbReference type="PANTHER" id="PTHR43163:SF6">
    <property type="entry name" value="DIPEPTIDE TRANSPORT SYSTEM PERMEASE PROTEIN DPPB-RELATED"/>
    <property type="match status" value="1"/>
</dbReference>
<evidence type="ECO:0000256" key="5">
    <source>
        <dbReference type="ARBA" id="ARBA00022989"/>
    </source>
</evidence>
<dbReference type="RefSeq" id="WP_069689512.1">
    <property type="nucleotide sequence ID" value="NZ_CP017147.1"/>
</dbReference>
<evidence type="ECO:0000256" key="4">
    <source>
        <dbReference type="ARBA" id="ARBA00022692"/>
    </source>
</evidence>
<dbReference type="InterPro" id="IPR035906">
    <property type="entry name" value="MetI-like_sf"/>
</dbReference>
<dbReference type="AlphaFoldDB" id="A0A1D7TYU0"/>
<feature type="transmembrane region" description="Helical" evidence="7">
    <location>
        <begin position="280"/>
        <end position="304"/>
    </location>
</feature>
<dbReference type="PROSITE" id="PS50928">
    <property type="entry name" value="ABC_TM1"/>
    <property type="match status" value="1"/>
</dbReference>
<evidence type="ECO:0000256" key="2">
    <source>
        <dbReference type="ARBA" id="ARBA00022448"/>
    </source>
</evidence>
<dbReference type="KEGG" id="bvv:BHK69_07265"/>
<evidence type="ECO:0000256" key="7">
    <source>
        <dbReference type="RuleBase" id="RU363032"/>
    </source>
</evidence>
<sequence>MWLFVTRRLAVLLLTLLVVSVFAFLIPYLSDGDPAVLVLRSRVADFQVDQAAVEALRQQLGLDRSLLAQYLSWLNAALHGDFGYSYTSRAPVIDQIGRALLVSITLAMSALGIAIVIAVPLGTAAATRPGGPIDTAATFVTQTLVAIPEYWMAPMGILVFALYLGWLPSAGWDGMSSLVLPAMVLALRPLAYFTRVTRAAMMDVLQAPYITAARSRGLSMTQTVLRHGVRNGAIPVVTLFALWLAGLLGGSVVVEVIFAIPGMGRLIYEAVINKDIPVLQASFVAIVALSVLINTLADILYAVLNPMVRMAHAHA</sequence>
<gene>
    <name evidence="9" type="ORF">BHK69_07265</name>
</gene>
<dbReference type="GO" id="GO:0005886">
    <property type="term" value="C:plasma membrane"/>
    <property type="evidence" value="ECO:0007669"/>
    <property type="project" value="UniProtKB-SubCell"/>
</dbReference>
<feature type="transmembrane region" description="Helical" evidence="7">
    <location>
        <begin position="96"/>
        <end position="119"/>
    </location>
</feature>
<dbReference type="Gene3D" id="1.10.3720.10">
    <property type="entry name" value="MetI-like"/>
    <property type="match status" value="1"/>
</dbReference>
<keyword evidence="10" id="KW-1185">Reference proteome</keyword>
<keyword evidence="2 7" id="KW-0813">Transport</keyword>
<name>A0A1D7TYU0_9HYPH</name>
<dbReference type="InterPro" id="IPR045621">
    <property type="entry name" value="BPD_transp_1_N"/>
</dbReference>
<evidence type="ECO:0000256" key="3">
    <source>
        <dbReference type="ARBA" id="ARBA00022475"/>
    </source>
</evidence>
<dbReference type="SUPFAM" id="SSF161098">
    <property type="entry name" value="MetI-like"/>
    <property type="match status" value="1"/>
</dbReference>
<proteinExistence type="inferred from homology"/>
<evidence type="ECO:0000313" key="10">
    <source>
        <dbReference type="Proteomes" id="UP000094969"/>
    </source>
</evidence>
<dbReference type="Pfam" id="PF00528">
    <property type="entry name" value="BPD_transp_1"/>
    <property type="match status" value="1"/>
</dbReference>
<reference evidence="9 10" key="1">
    <citation type="journal article" date="2015" name="Antonie Van Leeuwenhoek">
        <title>Bosea vaviloviae sp. nov., a new species of slow-growing rhizobia isolated from nodules of the relict species Vavilovia formosa (Stev.) Fed.</title>
        <authorList>
            <person name="Safronova V.I."/>
            <person name="Kuznetsova I.G."/>
            <person name="Sazanova A.L."/>
            <person name="Kimeklis A.K."/>
            <person name="Belimov A.A."/>
            <person name="Andronov E.E."/>
            <person name="Pinaev A.G."/>
            <person name="Chizhevskaya E.P."/>
            <person name="Pukhaev A.R."/>
            <person name="Popov K.P."/>
            <person name="Willems A."/>
            <person name="Tikhonovich I.A."/>
        </authorList>
    </citation>
    <scope>NUCLEOTIDE SEQUENCE [LARGE SCALE GENOMIC DNA]</scope>
    <source>
        <strain evidence="9 10">Vaf18</strain>
    </source>
</reference>
<protein>
    <submittedName>
        <fullName evidence="9">ABC transporter permease</fullName>
    </submittedName>
</protein>